<sequence>MSRRSGSQGHNSASSSSNTAAMDLYPVDDYFSLNQWAPHLAHEEDISILFRPEEHISHRQRNDERGVRHLELGVCLFLAVVNLTGRGVRLLFALSCLEDAFRPDREYLGMDLGATSANLPNLLSLFSTAPLNTIEEVGVERVGSVTTDKRAYSVAQFSRLFEGPGVHDFYLAERITRQLSDNEDLAPAHIPAASGSGPSDPMGLSDIVLPSWTIPLYRADYHVREIEITRHTDVLGYPIPENARPLCGNMKTMMTKLFRDCFSRPPGNNSRVLSIPYKLGTSWCENDGIDLHALVNHFLEVVNECYPEALAVAVLAGFFLTSNFSEVDVVVLDAVSCMDKENPVPMILGETLNGLDEVKEKVKPCHVNTWTYRFLDRLTSTWARCSRIVDFVESCSVHPDHPYAIWLGEDILRASDDVAHIKKARRKAMCLLNSLEEESEGSSSVKRMRYDDSTM</sequence>
<evidence type="ECO:0000313" key="1">
    <source>
        <dbReference type="EMBL" id="SPD24039.1"/>
    </source>
</evidence>
<dbReference type="EMBL" id="OIVN01005791">
    <property type="protein sequence ID" value="SPD24039.1"/>
    <property type="molecule type" value="Genomic_DNA"/>
</dbReference>
<organism evidence="1">
    <name type="scientific">Fagus sylvatica</name>
    <name type="common">Beechnut</name>
    <dbReference type="NCBI Taxonomy" id="28930"/>
    <lineage>
        <taxon>Eukaryota</taxon>
        <taxon>Viridiplantae</taxon>
        <taxon>Streptophyta</taxon>
        <taxon>Embryophyta</taxon>
        <taxon>Tracheophyta</taxon>
        <taxon>Spermatophyta</taxon>
        <taxon>Magnoliopsida</taxon>
        <taxon>eudicotyledons</taxon>
        <taxon>Gunneridae</taxon>
        <taxon>Pentapetalae</taxon>
        <taxon>rosids</taxon>
        <taxon>fabids</taxon>
        <taxon>Fagales</taxon>
        <taxon>Fagaceae</taxon>
        <taxon>Fagus</taxon>
    </lineage>
</organism>
<reference evidence="1" key="1">
    <citation type="submission" date="2018-02" db="EMBL/GenBank/DDBJ databases">
        <authorList>
            <person name="Cohen D.B."/>
            <person name="Kent A.D."/>
        </authorList>
    </citation>
    <scope>NUCLEOTIDE SEQUENCE</scope>
</reference>
<dbReference type="AlphaFoldDB" id="A0A2N9IIY5"/>
<protein>
    <submittedName>
        <fullName evidence="1">Uncharacterized protein</fullName>
    </submittedName>
</protein>
<name>A0A2N9IIY5_FAGSY</name>
<accession>A0A2N9IIY5</accession>
<proteinExistence type="predicted"/>
<gene>
    <name evidence="1" type="ORF">FSB_LOCUS51921</name>
</gene>